<organism evidence="8 9">
    <name type="scientific">Aeoliella mucimassa</name>
    <dbReference type="NCBI Taxonomy" id="2527972"/>
    <lineage>
        <taxon>Bacteria</taxon>
        <taxon>Pseudomonadati</taxon>
        <taxon>Planctomycetota</taxon>
        <taxon>Planctomycetia</taxon>
        <taxon>Pirellulales</taxon>
        <taxon>Lacipirellulaceae</taxon>
        <taxon>Aeoliella</taxon>
    </lineage>
</organism>
<dbReference type="GO" id="GO:0030677">
    <property type="term" value="C:ribonuclease P complex"/>
    <property type="evidence" value="ECO:0007669"/>
    <property type="project" value="TreeGrafter"/>
</dbReference>
<evidence type="ECO:0000256" key="4">
    <source>
        <dbReference type="ARBA" id="ARBA00022801"/>
    </source>
</evidence>
<keyword evidence="9" id="KW-1185">Reference proteome</keyword>
<keyword evidence="3 6" id="KW-0255">Endonuclease</keyword>
<dbReference type="Gene3D" id="3.30.230.10">
    <property type="match status" value="1"/>
</dbReference>
<dbReference type="KEGG" id="amuc:Pan181_38920"/>
<comment type="catalytic activity">
    <reaction evidence="6">
        <text>Endonucleolytic cleavage of RNA, removing 5'-extranucleotides from tRNA precursor.</text>
        <dbReference type="EC" id="3.1.26.5"/>
    </reaction>
</comment>
<keyword evidence="4 6" id="KW-0378">Hydrolase</keyword>
<evidence type="ECO:0000256" key="3">
    <source>
        <dbReference type="ARBA" id="ARBA00022759"/>
    </source>
</evidence>
<keyword evidence="2 6" id="KW-0540">Nuclease</keyword>
<comment type="function">
    <text evidence="6">RNaseP catalyzes the removal of the 5'-leader sequence from pre-tRNA to produce the mature 5'-terminus. It can also cleave other RNA substrates such as 4.5S RNA. The protein component plays an auxiliary but essential role in vivo by binding to the 5'-leader sequence and broadening the substrate specificity of the ribozyme.</text>
</comment>
<accession>A0A518ASG9</accession>
<evidence type="ECO:0000256" key="6">
    <source>
        <dbReference type="HAMAP-Rule" id="MF_00227"/>
    </source>
</evidence>
<comment type="similarity">
    <text evidence="6">Belongs to the RnpA family.</text>
</comment>
<dbReference type="GO" id="GO:0004526">
    <property type="term" value="F:ribonuclease P activity"/>
    <property type="evidence" value="ECO:0007669"/>
    <property type="project" value="UniProtKB-UniRule"/>
</dbReference>
<dbReference type="NCBIfam" id="TIGR00188">
    <property type="entry name" value="rnpA"/>
    <property type="match status" value="1"/>
</dbReference>
<evidence type="ECO:0000256" key="5">
    <source>
        <dbReference type="ARBA" id="ARBA00022884"/>
    </source>
</evidence>
<dbReference type="InterPro" id="IPR014721">
    <property type="entry name" value="Ribsml_uS5_D2-typ_fold_subgr"/>
</dbReference>
<dbReference type="Pfam" id="PF00825">
    <property type="entry name" value="Ribonuclease_P"/>
    <property type="match status" value="1"/>
</dbReference>
<comment type="subunit">
    <text evidence="6">Consists of a catalytic RNA component (M1 or rnpB) and a protein subunit.</text>
</comment>
<dbReference type="InterPro" id="IPR000100">
    <property type="entry name" value="RNase_P"/>
</dbReference>
<dbReference type="PANTHER" id="PTHR33992">
    <property type="entry name" value="RIBONUCLEASE P PROTEIN COMPONENT"/>
    <property type="match status" value="1"/>
</dbReference>
<dbReference type="OrthoDB" id="9810867at2"/>
<dbReference type="InterPro" id="IPR020568">
    <property type="entry name" value="Ribosomal_Su5_D2-typ_SF"/>
</dbReference>
<reference evidence="8 9" key="1">
    <citation type="submission" date="2019-02" db="EMBL/GenBank/DDBJ databases">
        <title>Deep-cultivation of Planctomycetes and their phenomic and genomic characterization uncovers novel biology.</title>
        <authorList>
            <person name="Wiegand S."/>
            <person name="Jogler M."/>
            <person name="Boedeker C."/>
            <person name="Pinto D."/>
            <person name="Vollmers J."/>
            <person name="Rivas-Marin E."/>
            <person name="Kohn T."/>
            <person name="Peeters S.H."/>
            <person name="Heuer A."/>
            <person name="Rast P."/>
            <person name="Oberbeckmann S."/>
            <person name="Bunk B."/>
            <person name="Jeske O."/>
            <person name="Meyerdierks A."/>
            <person name="Storesund J.E."/>
            <person name="Kallscheuer N."/>
            <person name="Luecker S."/>
            <person name="Lage O.M."/>
            <person name="Pohl T."/>
            <person name="Merkel B.J."/>
            <person name="Hornburger P."/>
            <person name="Mueller R.-W."/>
            <person name="Bruemmer F."/>
            <person name="Labrenz M."/>
            <person name="Spormann A.M."/>
            <person name="Op den Camp H."/>
            <person name="Overmann J."/>
            <person name="Amann R."/>
            <person name="Jetten M.S.M."/>
            <person name="Mascher T."/>
            <person name="Medema M.H."/>
            <person name="Devos D.P."/>
            <person name="Kaster A.-K."/>
            <person name="Ovreas L."/>
            <person name="Rohde M."/>
            <person name="Galperin M.Y."/>
            <person name="Jogler C."/>
        </authorList>
    </citation>
    <scope>NUCLEOTIDE SEQUENCE [LARGE SCALE GENOMIC DNA]</scope>
    <source>
        <strain evidence="8 9">Pan181</strain>
    </source>
</reference>
<evidence type="ECO:0000313" key="8">
    <source>
        <dbReference type="EMBL" id="QDU57672.1"/>
    </source>
</evidence>
<protein>
    <recommendedName>
        <fullName evidence="6 7">Ribonuclease P protein component</fullName>
        <shortName evidence="6">RNase P protein</shortName>
        <shortName evidence="6">RNaseP protein</shortName>
        <ecNumber evidence="6 7">3.1.26.5</ecNumber>
    </recommendedName>
    <alternativeName>
        <fullName evidence="6">Protein C5</fullName>
    </alternativeName>
</protein>
<dbReference type="EC" id="3.1.26.5" evidence="6 7"/>
<dbReference type="GO" id="GO:0042781">
    <property type="term" value="F:3'-tRNA processing endoribonuclease activity"/>
    <property type="evidence" value="ECO:0007669"/>
    <property type="project" value="TreeGrafter"/>
</dbReference>
<evidence type="ECO:0000256" key="1">
    <source>
        <dbReference type="ARBA" id="ARBA00022694"/>
    </source>
</evidence>
<dbReference type="AlphaFoldDB" id="A0A518ASG9"/>
<dbReference type="GO" id="GO:0000049">
    <property type="term" value="F:tRNA binding"/>
    <property type="evidence" value="ECO:0007669"/>
    <property type="project" value="UniProtKB-UniRule"/>
</dbReference>
<dbReference type="Proteomes" id="UP000315750">
    <property type="component" value="Chromosome"/>
</dbReference>
<dbReference type="PANTHER" id="PTHR33992:SF1">
    <property type="entry name" value="RIBONUCLEASE P PROTEIN COMPONENT"/>
    <property type="match status" value="1"/>
</dbReference>
<sequence>MGGPPKPSRFTFSRSETLAHTFPKTHRLLQKDDFDRVFAVRRSRADERLVVYVAPNECKHPRLGLVVSRKVGNAVARNRWKRLLREAFRLTQHELPNVDLVCLPRAKAVPTLEELQQSLAKLTSRRPPKRKRS</sequence>
<dbReference type="GO" id="GO:0001682">
    <property type="term" value="P:tRNA 5'-leader removal"/>
    <property type="evidence" value="ECO:0007669"/>
    <property type="project" value="UniProtKB-UniRule"/>
</dbReference>
<dbReference type="EMBL" id="CP036278">
    <property type="protein sequence ID" value="QDU57672.1"/>
    <property type="molecule type" value="Genomic_DNA"/>
</dbReference>
<evidence type="ECO:0000313" key="9">
    <source>
        <dbReference type="Proteomes" id="UP000315750"/>
    </source>
</evidence>
<proteinExistence type="inferred from homology"/>
<keyword evidence="1 6" id="KW-0819">tRNA processing</keyword>
<evidence type="ECO:0000256" key="7">
    <source>
        <dbReference type="NCBIfam" id="TIGR00188"/>
    </source>
</evidence>
<gene>
    <name evidence="6 8" type="primary">rnpA</name>
    <name evidence="8" type="ORF">Pan181_38920</name>
</gene>
<dbReference type="HAMAP" id="MF_00227">
    <property type="entry name" value="RNase_P"/>
    <property type="match status" value="1"/>
</dbReference>
<evidence type="ECO:0000256" key="2">
    <source>
        <dbReference type="ARBA" id="ARBA00022722"/>
    </source>
</evidence>
<keyword evidence="5 6" id="KW-0694">RNA-binding</keyword>
<dbReference type="SUPFAM" id="SSF54211">
    <property type="entry name" value="Ribosomal protein S5 domain 2-like"/>
    <property type="match status" value="1"/>
</dbReference>
<name>A0A518ASG9_9BACT</name>